<dbReference type="PANTHER" id="PTHR36203">
    <property type="entry name" value="ASCORBATE-SPECIFIC PTS SYSTEM EIIA COMPONENT"/>
    <property type="match status" value="1"/>
</dbReference>
<dbReference type="Pfam" id="PF00359">
    <property type="entry name" value="PTS_EIIA_2"/>
    <property type="match status" value="1"/>
</dbReference>
<keyword evidence="6" id="KW-0598">Phosphotransferase system</keyword>
<dbReference type="CDD" id="cd00211">
    <property type="entry name" value="PTS_IIA_fru"/>
    <property type="match status" value="1"/>
</dbReference>
<evidence type="ECO:0000256" key="1">
    <source>
        <dbReference type="ARBA" id="ARBA00004496"/>
    </source>
</evidence>
<accession>A0A1H2RRM5</accession>
<evidence type="ECO:0000256" key="2">
    <source>
        <dbReference type="ARBA" id="ARBA00022448"/>
    </source>
</evidence>
<dbReference type="InterPro" id="IPR016152">
    <property type="entry name" value="PTrfase/Anion_transptr"/>
</dbReference>
<dbReference type="Gene3D" id="3.40.930.10">
    <property type="entry name" value="Mannitol-specific EII, Chain A"/>
    <property type="match status" value="1"/>
</dbReference>
<keyword evidence="5" id="KW-0808">Transferase</keyword>
<evidence type="ECO:0000256" key="6">
    <source>
        <dbReference type="ARBA" id="ARBA00022683"/>
    </source>
</evidence>
<evidence type="ECO:0000313" key="13">
    <source>
        <dbReference type="Proteomes" id="UP000198828"/>
    </source>
</evidence>
<evidence type="ECO:0000256" key="9">
    <source>
        <dbReference type="ARBA" id="ARBA00041175"/>
    </source>
</evidence>
<comment type="subcellular location">
    <subcellularLocation>
        <location evidence="1">Cytoplasm</location>
    </subcellularLocation>
</comment>
<dbReference type="RefSeq" id="WP_093750363.1">
    <property type="nucleotide sequence ID" value="NZ_FNNG01000001.1"/>
</dbReference>
<dbReference type="InterPro" id="IPR002178">
    <property type="entry name" value="PTS_EIIA_type-2_dom"/>
</dbReference>
<sequence>MLGQIIENKHYTFKIAFDSWEDAIRASCEPLIKDGSVDPSYADEIIECVKKYGPYIVIAPMIALPHAQENARGVYKTAVSFMKVEEVVKFDEEDREKDAKLFFTIASENHDKHLENLTKLAEMLSNQDIVDELLDAKGLEDLKAIVSKYNL</sequence>
<dbReference type="GO" id="GO:0005737">
    <property type="term" value="C:cytoplasm"/>
    <property type="evidence" value="ECO:0007669"/>
    <property type="project" value="UniProtKB-SubCell"/>
</dbReference>
<dbReference type="PANTHER" id="PTHR36203:SF1">
    <property type="entry name" value="ASCORBATE-SPECIFIC PTS SYSTEM EIIA COMPONENT"/>
    <property type="match status" value="1"/>
</dbReference>
<evidence type="ECO:0000256" key="5">
    <source>
        <dbReference type="ARBA" id="ARBA00022679"/>
    </source>
</evidence>
<evidence type="ECO:0000256" key="8">
    <source>
        <dbReference type="ARBA" id="ARBA00037387"/>
    </source>
</evidence>
<protein>
    <recommendedName>
        <fullName evidence="9">Ascorbate-specific PTS system EIIA component</fullName>
    </recommendedName>
    <alternativeName>
        <fullName evidence="10">Ascorbate-specific phosphotransferase enzyme IIA component</fullName>
    </alternativeName>
</protein>
<reference evidence="12 13" key="1">
    <citation type="submission" date="2016-10" db="EMBL/GenBank/DDBJ databases">
        <authorList>
            <person name="de Groot N.N."/>
        </authorList>
    </citation>
    <scope>NUCLEOTIDE SEQUENCE [LARGE SCALE GENOMIC DNA]</scope>
    <source>
        <strain evidence="12 13">DSM 23310</strain>
    </source>
</reference>
<keyword evidence="4" id="KW-0597">Phosphoprotein</keyword>
<dbReference type="GO" id="GO:0016301">
    <property type="term" value="F:kinase activity"/>
    <property type="evidence" value="ECO:0007669"/>
    <property type="project" value="UniProtKB-KW"/>
</dbReference>
<dbReference type="AlphaFoldDB" id="A0A1H2RRM5"/>
<evidence type="ECO:0000256" key="3">
    <source>
        <dbReference type="ARBA" id="ARBA00022490"/>
    </source>
</evidence>
<keyword evidence="3" id="KW-0963">Cytoplasm</keyword>
<keyword evidence="13" id="KW-1185">Reference proteome</keyword>
<comment type="function">
    <text evidence="8">The phosphoenolpyruvate-dependent sugar phosphotransferase system (sugar PTS), a major carbohydrate active transport system, catalyzes the phosphorylation of incoming sugar substrates concomitantly with their translocation across the cell membrane. The enzyme II UlaABC PTS system is involved in ascorbate transport.</text>
</comment>
<dbReference type="GO" id="GO:0009401">
    <property type="term" value="P:phosphoenolpyruvate-dependent sugar phosphotransferase system"/>
    <property type="evidence" value="ECO:0007669"/>
    <property type="project" value="UniProtKB-KW"/>
</dbReference>
<feature type="domain" description="PTS EIIA type-2" evidence="11">
    <location>
        <begin position="4"/>
        <end position="149"/>
    </location>
</feature>
<evidence type="ECO:0000256" key="7">
    <source>
        <dbReference type="ARBA" id="ARBA00022777"/>
    </source>
</evidence>
<evidence type="ECO:0000313" key="12">
    <source>
        <dbReference type="EMBL" id="SDW21279.1"/>
    </source>
</evidence>
<dbReference type="PROSITE" id="PS51094">
    <property type="entry name" value="PTS_EIIA_TYPE_2"/>
    <property type="match status" value="1"/>
</dbReference>
<dbReference type="SUPFAM" id="SSF55804">
    <property type="entry name" value="Phoshotransferase/anion transport protein"/>
    <property type="match status" value="1"/>
</dbReference>
<dbReference type="InterPro" id="IPR051351">
    <property type="entry name" value="Ascorbate-PTS_EIIA_comp"/>
</dbReference>
<evidence type="ECO:0000259" key="11">
    <source>
        <dbReference type="PROSITE" id="PS51094"/>
    </source>
</evidence>
<dbReference type="EMBL" id="FNNG01000001">
    <property type="protein sequence ID" value="SDW21279.1"/>
    <property type="molecule type" value="Genomic_DNA"/>
</dbReference>
<gene>
    <name evidence="12" type="ORF">SAMN05660923_00429</name>
</gene>
<organism evidence="12 13">
    <name type="scientific">Tepidimicrobium xylanilyticum</name>
    <dbReference type="NCBI Taxonomy" id="1123352"/>
    <lineage>
        <taxon>Bacteria</taxon>
        <taxon>Bacillati</taxon>
        <taxon>Bacillota</taxon>
        <taxon>Tissierellia</taxon>
        <taxon>Tissierellales</taxon>
        <taxon>Tepidimicrobiaceae</taxon>
        <taxon>Tepidimicrobium</taxon>
    </lineage>
</organism>
<dbReference type="OrthoDB" id="369398at2"/>
<name>A0A1H2RRM5_9FIRM</name>
<keyword evidence="7" id="KW-0418">Kinase</keyword>
<keyword evidence="2" id="KW-0813">Transport</keyword>
<proteinExistence type="predicted"/>
<evidence type="ECO:0000256" key="4">
    <source>
        <dbReference type="ARBA" id="ARBA00022553"/>
    </source>
</evidence>
<dbReference type="Proteomes" id="UP000198828">
    <property type="component" value="Unassembled WGS sequence"/>
</dbReference>
<evidence type="ECO:0000256" key="10">
    <source>
        <dbReference type="ARBA" id="ARBA00042072"/>
    </source>
</evidence>